<keyword evidence="3" id="KW-1185">Reference proteome</keyword>
<dbReference type="EMBL" id="BONE01000061">
    <property type="protein sequence ID" value="GIF76443.1"/>
    <property type="molecule type" value="Genomic_DNA"/>
</dbReference>
<dbReference type="SUPFAM" id="SSF53474">
    <property type="entry name" value="alpha/beta-Hydrolases"/>
    <property type="match status" value="1"/>
</dbReference>
<dbReference type="InterPro" id="IPR029058">
    <property type="entry name" value="AB_hydrolase_fold"/>
</dbReference>
<dbReference type="Proteomes" id="UP000604117">
    <property type="component" value="Unassembled WGS sequence"/>
</dbReference>
<gene>
    <name evidence="2" type="ORF">Asi02nite_59610</name>
</gene>
<dbReference type="GO" id="GO:0016787">
    <property type="term" value="F:hydrolase activity"/>
    <property type="evidence" value="ECO:0007669"/>
    <property type="project" value="UniProtKB-KW"/>
</dbReference>
<dbReference type="InterPro" id="IPR000073">
    <property type="entry name" value="AB_hydrolase_1"/>
</dbReference>
<dbReference type="PRINTS" id="PR00111">
    <property type="entry name" value="ABHYDROLASE"/>
</dbReference>
<evidence type="ECO:0000313" key="2">
    <source>
        <dbReference type="EMBL" id="GIF76443.1"/>
    </source>
</evidence>
<dbReference type="PANTHER" id="PTHR43798:SF33">
    <property type="entry name" value="HYDROLASE, PUTATIVE (AFU_ORTHOLOGUE AFUA_2G14860)-RELATED"/>
    <property type="match status" value="1"/>
</dbReference>
<organism evidence="2 3">
    <name type="scientific">Asanoa siamensis</name>
    <dbReference type="NCBI Taxonomy" id="926357"/>
    <lineage>
        <taxon>Bacteria</taxon>
        <taxon>Bacillati</taxon>
        <taxon>Actinomycetota</taxon>
        <taxon>Actinomycetes</taxon>
        <taxon>Micromonosporales</taxon>
        <taxon>Micromonosporaceae</taxon>
        <taxon>Asanoa</taxon>
    </lineage>
</organism>
<evidence type="ECO:0000259" key="1">
    <source>
        <dbReference type="Pfam" id="PF00561"/>
    </source>
</evidence>
<proteinExistence type="predicted"/>
<dbReference type="InterPro" id="IPR050266">
    <property type="entry name" value="AB_hydrolase_sf"/>
</dbReference>
<accession>A0ABQ4CYV6</accession>
<reference evidence="2 3" key="1">
    <citation type="submission" date="2021-01" db="EMBL/GenBank/DDBJ databases">
        <title>Whole genome shotgun sequence of Asanoa siamensis NBRC 107932.</title>
        <authorList>
            <person name="Komaki H."/>
            <person name="Tamura T."/>
        </authorList>
    </citation>
    <scope>NUCLEOTIDE SEQUENCE [LARGE SCALE GENOMIC DNA]</scope>
    <source>
        <strain evidence="2 3">NBRC 107932</strain>
    </source>
</reference>
<dbReference type="Gene3D" id="3.40.50.1820">
    <property type="entry name" value="alpha/beta hydrolase"/>
    <property type="match status" value="1"/>
</dbReference>
<evidence type="ECO:0000313" key="3">
    <source>
        <dbReference type="Proteomes" id="UP000604117"/>
    </source>
</evidence>
<name>A0ABQ4CYV6_9ACTN</name>
<keyword evidence="2" id="KW-0378">Hydrolase</keyword>
<dbReference type="Pfam" id="PF00561">
    <property type="entry name" value="Abhydrolase_1"/>
    <property type="match status" value="1"/>
</dbReference>
<feature type="domain" description="AB hydrolase-1" evidence="1">
    <location>
        <begin position="2"/>
        <end position="212"/>
    </location>
</feature>
<dbReference type="PANTHER" id="PTHR43798">
    <property type="entry name" value="MONOACYLGLYCEROL LIPASE"/>
    <property type="match status" value="1"/>
</dbReference>
<sequence>MIAPDLPGHGDSAAPPGDYSLGAHAAALRNLLVALGHPSATVVGHSLGGGIAMQFAYQFPDRTDRLVLISSGGLGTQVSPALRAATLPSAEWAVAGLARLPGTVVRGVLSALPAFLARQDTRTVADALHGLAGARQRRTFVRTARTVIDRHGQTVSAAPHLTLLGDLPVLLAWGSDDRTIPPDHQRAVARRLPALHTAEITDAGHFPHETAPERLIPHLRAFLAATEPFCYSEAGWRRLVDPSGTRG</sequence>
<protein>
    <submittedName>
        <fullName evidence="2">Hydrolase</fullName>
    </submittedName>
</protein>
<comment type="caution">
    <text evidence="2">The sequence shown here is derived from an EMBL/GenBank/DDBJ whole genome shotgun (WGS) entry which is preliminary data.</text>
</comment>